<dbReference type="Proteomes" id="UP001149411">
    <property type="component" value="Unassembled WGS sequence"/>
</dbReference>
<proteinExistence type="predicted"/>
<evidence type="ECO:0000256" key="2">
    <source>
        <dbReference type="PIRSR" id="PIRSR004976-50"/>
    </source>
</evidence>
<dbReference type="PIRSF" id="PIRSF004976">
    <property type="entry name" value="ATPase_YdaO"/>
    <property type="match status" value="1"/>
</dbReference>
<keyword evidence="2" id="KW-0479">Metal-binding</keyword>
<dbReference type="GO" id="GO:0002143">
    <property type="term" value="P:tRNA wobble position uridine thiolation"/>
    <property type="evidence" value="ECO:0007669"/>
    <property type="project" value="TreeGrafter"/>
</dbReference>
<evidence type="ECO:0000259" key="3">
    <source>
        <dbReference type="Pfam" id="PF01171"/>
    </source>
</evidence>
<keyword evidence="1" id="KW-0808">Transferase</keyword>
<feature type="binding site" evidence="2">
    <location>
        <position position="22"/>
    </location>
    <ligand>
        <name>Zn(2+)</name>
        <dbReference type="ChEBI" id="CHEBI:29105"/>
        <label>1</label>
    </ligand>
</feature>
<dbReference type="Pfam" id="PF01171">
    <property type="entry name" value="ATP_bind_3"/>
    <property type="match status" value="1"/>
</dbReference>
<feature type="domain" description="tRNA(Ile)-lysidine/2-thiocytidine synthase N-terminal" evidence="3">
    <location>
        <begin position="50"/>
        <end position="226"/>
    </location>
</feature>
<evidence type="ECO:0000313" key="5">
    <source>
        <dbReference type="Proteomes" id="UP001149411"/>
    </source>
</evidence>
<feature type="binding site" evidence="2">
    <location>
        <position position="297"/>
    </location>
    <ligand>
        <name>Zn(2+)</name>
        <dbReference type="ChEBI" id="CHEBI:29105"/>
        <label>2</label>
    </ligand>
</feature>
<sequence>MNCSLCDEDAVLRQAYSGKHVCETHLYESVESRVKSRVREDDLLEGDERWVVGLSGGKDSSVLLDVLARTFDENPSVEIIALTLDEGIAGYRDDAIEASRRLTDDLGVRHEVAEFEDEFGVRVDGAVSEAEGKPCSYCGVFRRTALNRHAEELGATKLLMGHNLDDVAGTALMNFLDGGVDRMARHYRASLSTEETDEFVRRAKPMRDIPEKEVAVYAQLKSLPVYLEECPNAEGATRRDVHETLIEFERDRPGTRHSIVSAYEEIASQLDWNEADVGACDRCGEPTSAENDLCRACSMRSEVAD</sequence>
<feature type="binding site" evidence="2">
    <location>
        <position position="3"/>
    </location>
    <ligand>
        <name>Zn(2+)</name>
        <dbReference type="ChEBI" id="CHEBI:29105"/>
        <label>1</label>
    </ligand>
</feature>
<name>A0A9Q4C3P5_9EURY</name>
<dbReference type="GO" id="GO:0046872">
    <property type="term" value="F:metal ion binding"/>
    <property type="evidence" value="ECO:0007669"/>
    <property type="project" value="UniProtKB-KW"/>
</dbReference>
<dbReference type="NCBIfam" id="TIGR00269">
    <property type="entry name" value="TIGR00269 family protein"/>
    <property type="match status" value="1"/>
</dbReference>
<protein>
    <submittedName>
        <fullName evidence="4">TIGR00269 family protein</fullName>
    </submittedName>
</protein>
<feature type="binding site" evidence="2">
    <location>
        <position position="294"/>
    </location>
    <ligand>
        <name>Zn(2+)</name>
        <dbReference type="ChEBI" id="CHEBI:29105"/>
        <label>2</label>
    </ligand>
</feature>
<dbReference type="Gene3D" id="3.40.50.620">
    <property type="entry name" value="HUPs"/>
    <property type="match status" value="1"/>
</dbReference>
<dbReference type="AlphaFoldDB" id="A0A9Q4C3P5"/>
<dbReference type="GO" id="GO:0016740">
    <property type="term" value="F:transferase activity"/>
    <property type="evidence" value="ECO:0007669"/>
    <property type="project" value="UniProtKB-KW"/>
</dbReference>
<feature type="binding site" evidence="2">
    <location>
        <position position="6"/>
    </location>
    <ligand>
        <name>Zn(2+)</name>
        <dbReference type="ChEBI" id="CHEBI:29105"/>
        <label>1</label>
    </ligand>
</feature>
<comment type="caution">
    <text evidence="4">The sequence shown here is derived from an EMBL/GenBank/DDBJ whole genome shotgun (WGS) entry which is preliminary data.</text>
</comment>
<dbReference type="GO" id="GO:0000049">
    <property type="term" value="F:tRNA binding"/>
    <property type="evidence" value="ECO:0007669"/>
    <property type="project" value="InterPro"/>
</dbReference>
<accession>A0A9Q4C3P5</accession>
<dbReference type="EMBL" id="RKLV01000003">
    <property type="protein sequence ID" value="MCX2818522.1"/>
    <property type="molecule type" value="Genomic_DNA"/>
</dbReference>
<dbReference type="InterPro" id="IPR035107">
    <property type="entry name" value="tRNA_thiolation_TtcA_Ctu1"/>
</dbReference>
<dbReference type="GO" id="GO:0002144">
    <property type="term" value="C:cytosolic tRNA wobble base thiouridylase complex"/>
    <property type="evidence" value="ECO:0007669"/>
    <property type="project" value="TreeGrafter"/>
</dbReference>
<evidence type="ECO:0000313" key="4">
    <source>
        <dbReference type="EMBL" id="MCX2818522.1"/>
    </source>
</evidence>
<dbReference type="InterPro" id="IPR014729">
    <property type="entry name" value="Rossmann-like_a/b/a_fold"/>
</dbReference>
<dbReference type="SUPFAM" id="SSF52402">
    <property type="entry name" value="Adenine nucleotide alpha hydrolases-like"/>
    <property type="match status" value="1"/>
</dbReference>
<organism evidence="4 5">
    <name type="scientific">Halorutilus salinus</name>
    <dbReference type="NCBI Taxonomy" id="2487751"/>
    <lineage>
        <taxon>Archaea</taxon>
        <taxon>Methanobacteriati</taxon>
        <taxon>Methanobacteriota</taxon>
        <taxon>Stenosarchaea group</taxon>
        <taxon>Halobacteria</taxon>
        <taxon>Halorutilales</taxon>
        <taxon>Halorutilaceae</taxon>
        <taxon>Halorutilus</taxon>
    </lineage>
</organism>
<gene>
    <name evidence="4" type="ORF">EGH25_04025</name>
</gene>
<feature type="binding site" evidence="2">
    <location>
        <position position="280"/>
    </location>
    <ligand>
        <name>Zn(2+)</name>
        <dbReference type="ChEBI" id="CHEBI:29105"/>
        <label>2</label>
    </ligand>
</feature>
<dbReference type="RefSeq" id="WP_266086467.1">
    <property type="nucleotide sequence ID" value="NZ_RKLV01000003.1"/>
</dbReference>
<feature type="binding site" evidence="2">
    <location>
        <position position="25"/>
    </location>
    <ligand>
        <name>Zn(2+)</name>
        <dbReference type="ChEBI" id="CHEBI:29105"/>
        <label>1</label>
    </ligand>
</feature>
<dbReference type="InterPro" id="IPR011063">
    <property type="entry name" value="TilS/TtcA_N"/>
</dbReference>
<dbReference type="PANTHER" id="PTHR11807">
    <property type="entry name" value="ATPASES OF THE PP SUPERFAMILY-RELATED"/>
    <property type="match status" value="1"/>
</dbReference>
<dbReference type="PANTHER" id="PTHR11807:SF12">
    <property type="entry name" value="CYTOPLASMIC TRNA 2-THIOLATION PROTEIN 1"/>
    <property type="match status" value="1"/>
</dbReference>
<keyword evidence="5" id="KW-1185">Reference proteome</keyword>
<reference evidence="4" key="1">
    <citation type="submission" date="2022-09" db="EMBL/GenBank/DDBJ databases">
        <title>Haloadaptaus new haloarchaeum isolated from saline soil.</title>
        <authorList>
            <person name="Duran-Viseras A."/>
            <person name="Sanchez-Porro C."/>
            <person name="Ventosa A."/>
        </authorList>
    </citation>
    <scope>NUCLEOTIDE SEQUENCE</scope>
    <source>
        <strain evidence="4">F3-133</strain>
    </source>
</reference>
<evidence type="ECO:0000256" key="1">
    <source>
        <dbReference type="ARBA" id="ARBA00022679"/>
    </source>
</evidence>
<keyword evidence="2" id="KW-0862">Zinc</keyword>
<feature type="binding site" evidence="2">
    <location>
        <position position="283"/>
    </location>
    <ligand>
        <name>Zn(2+)</name>
        <dbReference type="ChEBI" id="CHEBI:29105"/>
        <label>2</label>
    </ligand>
</feature>
<dbReference type="InterPro" id="IPR000541">
    <property type="entry name" value="Ncs6/Tuc1/Ctu1"/>
</dbReference>